<proteinExistence type="predicted"/>
<dbReference type="Proteomes" id="UP000063234">
    <property type="component" value="Chromosome"/>
</dbReference>
<reference evidence="2" key="1">
    <citation type="journal article" date="2018" name="Science">
        <title>A primordial and reversible TCA cycle in a facultatively chemolithoautotrophic thermophile.</title>
        <authorList>
            <person name="Nunoura T."/>
            <person name="Chikaraishi Y."/>
            <person name="Izaki R."/>
            <person name="Suwa T."/>
            <person name="Sato T."/>
            <person name="Harada T."/>
            <person name="Mori K."/>
            <person name="Kato Y."/>
            <person name="Miyazaki M."/>
            <person name="Shimamura S."/>
            <person name="Yanagawa K."/>
            <person name="Shuto A."/>
            <person name="Ohkouchi N."/>
            <person name="Fujita N."/>
            <person name="Takaki Y."/>
            <person name="Atomi H."/>
            <person name="Takai K."/>
        </authorList>
    </citation>
    <scope>NUCLEOTIDE SEQUENCE [LARGE SCALE GENOMIC DNA]</scope>
    <source>
        <strain evidence="2">DSM 17441 / JCM 13301 / NBRC 103674 / ABI70S6</strain>
    </source>
</reference>
<sequence length="234" mass="26547">MLKELISLKTYPVGVRWVRRPDEGQGKRCSAPATFCQVVRMVAIGGWHVCMKPEDVGCKTAQWIFGFREPGDWDVEHHRQLYVSTSEEAKRLMASKPRFKPGEIGGIEVGPIEKGEDWDVVLLIVDSLQALRLLQAWTYLHPEGLEIKLGSSSLVCSFGAIASYQKKKAVLTLPCIGAKVYGFYQDFELVFAFPYSYYDRIVEGLKETKERGHKIPYMPRFHLPPEPVDGLVKK</sequence>
<protein>
    <recommendedName>
        <fullName evidence="3">DUF169 domain-containing protein</fullName>
    </recommendedName>
</protein>
<evidence type="ECO:0008006" key="3">
    <source>
        <dbReference type="Google" id="ProtNLM"/>
    </source>
</evidence>
<dbReference type="Pfam" id="PF02596">
    <property type="entry name" value="DUF169"/>
    <property type="match status" value="1"/>
</dbReference>
<dbReference type="KEGG" id="ttk:TST_1611"/>
<dbReference type="InterPro" id="IPR003748">
    <property type="entry name" value="DUF169"/>
</dbReference>
<gene>
    <name evidence="1" type="ORF">TST_1611</name>
</gene>
<dbReference type="RefSeq" id="WP_068550540.1">
    <property type="nucleotide sequence ID" value="NZ_AP013035.1"/>
</dbReference>
<evidence type="ECO:0000313" key="2">
    <source>
        <dbReference type="Proteomes" id="UP000063234"/>
    </source>
</evidence>
<organism evidence="1 2">
    <name type="scientific">Thermosulfidibacter takaii (strain DSM 17441 / JCM 13301 / NBRC 103674 / ABI70S6)</name>
    <dbReference type="NCBI Taxonomy" id="1298851"/>
    <lineage>
        <taxon>Bacteria</taxon>
        <taxon>Pseudomonadati</taxon>
        <taxon>Thermosulfidibacterota</taxon>
        <taxon>Thermosulfidibacteria</taxon>
        <taxon>Thermosulfidibacterales</taxon>
        <taxon>Thermosulfidibacteraceae</taxon>
    </lineage>
</organism>
<name>A0A0S3QVN6_THET7</name>
<dbReference type="STRING" id="1298851.TST_1611"/>
<dbReference type="EMBL" id="AP013035">
    <property type="protein sequence ID" value="BAT72397.1"/>
    <property type="molecule type" value="Genomic_DNA"/>
</dbReference>
<dbReference type="OrthoDB" id="9777728at2"/>
<dbReference type="PANTHER" id="PTHR37954:SF3">
    <property type="entry name" value="DUF169 DOMAIN-CONTAINING PROTEIN"/>
    <property type="match status" value="1"/>
</dbReference>
<accession>A0A0S3QVN6</accession>
<evidence type="ECO:0000313" key="1">
    <source>
        <dbReference type="EMBL" id="BAT72397.1"/>
    </source>
</evidence>
<dbReference type="AlphaFoldDB" id="A0A0S3QVN6"/>
<keyword evidence="2" id="KW-1185">Reference proteome</keyword>
<dbReference type="PANTHER" id="PTHR37954">
    <property type="entry name" value="BLL4979 PROTEIN"/>
    <property type="match status" value="1"/>
</dbReference>